<name>C7ZE14_FUSV7</name>
<dbReference type="OrthoDB" id="4772757at2759"/>
<dbReference type="eggNOG" id="KOG4177">
    <property type="taxonomic scope" value="Eukaryota"/>
</dbReference>
<feature type="domain" description="NACHT" evidence="2">
    <location>
        <begin position="221"/>
        <end position="376"/>
    </location>
</feature>
<gene>
    <name evidence="3" type="ORF">NECHADRAFT_88282</name>
</gene>
<dbReference type="OMA" id="CHSITAG"/>
<dbReference type="PROSITE" id="PS50837">
    <property type="entry name" value="NACHT"/>
    <property type="match status" value="1"/>
</dbReference>
<sequence length="1177" mass="133098">MSDPGTCLAIVSLALQVSKGLLGYYDLWTHADEDVAEIQRSLLALANIFTQLEITLEKPNLSEDIISIVRITMKGCDSNVKKLEEMLEKFKREGDPEKLRTKFKNFNRRMLRIFYQGEIMRVQSVLSELREDLHMVVGLLSLLNDLRKVHADLTTLQNSNKERIEMEKEKNREARRCALIEWLAAPDISAAHLSAQDQREEGTGEWFLESQEFLEWANTGRSMWLAGDVGCGKTVLCSSVIEELKSRAPQRGDRIAYFYFTFSDTDRHGIAGFLKSVLRQLCLAHSVDTLMEALHQRCGLDPPSTKQMQATLLAYLERVCASGTDADVTQASQVYMVLDGLDEIPYGPDRTTLLLLLNQMAERAYPLLHILVSSRPERHIEKEILGSQHWRTFPFSSGGARNDMEIYVTNQIKLTPRLASLPDHIKHKIHETLVAGAGGMFRLTALQMQELKMKRILRDCDVQNILSSLPKSLDATYERVLLQIDSEVVYEAKTALQWLCCCIRPLYLEELVDASIIKPDEEVPFSEDHRIKDFGLLDLLPGLVKVNPPPDLTEAMFQPKHYTVTLAHFSVKEYLVSSRTLDSLSHTYAINLDLAHRHIVRSSLAYIGHCLSVGSSYPHHEHGVVRFPLQMYAYSRWEMHAKLVSGHLDQVWACVLKTFRKPTAALMWCWLSRKLREEGTAYHFDIPFQAFLSPDWPTNYLLCRAIGSGIEPLVRAVLDSTWLNLTGQLVLGNPFSLALISRSGSCPRNILQGSSNSLSAGSISSPGDDSLPRMLLESGYQPTARDLLLSVRHGTAGLLSLMIERAQNFLFSDLMEGMDQAVTSRRLQVARIFLRQLLSGTHSHPDQAFCTRDDAKKAVFDILLAHAVEKDSPRLIAFLIDSLPDGLFGQLDFDSLFLRAVVDGRCHAAAAIRRNQSTQISEKTVSHMERWQSVMPRDELCFALLNLFASRCHTTKPQPRTRKTRKKIARDLIKPYALGLDEEMVDQVLQVWSRLSSRFEPLRRQGPVRHDIPLKVAMSSSTLALAGRMSLRLVCESHGKARETLPVCHWLNTEMNHATFFFKFSPSSDGRGIKNYTLISGFNLGTGAWCDQPCLMSVQVAELEVNVITISFSTKSFKLASLWRSAARKLFEQEPYALLSDTWDSFVEEASNEGTFVLARKQYPVESLCRYLIRYAA</sequence>
<dbReference type="Proteomes" id="UP000005206">
    <property type="component" value="Chromosome 13"/>
</dbReference>
<dbReference type="InterPro" id="IPR027417">
    <property type="entry name" value="P-loop_NTPase"/>
</dbReference>
<dbReference type="PANTHER" id="PTHR10039">
    <property type="entry name" value="AMELOGENIN"/>
    <property type="match status" value="1"/>
</dbReference>
<dbReference type="InParanoid" id="C7ZE14"/>
<dbReference type="KEGG" id="nhe:NECHADRAFT_88282"/>
<evidence type="ECO:0000259" key="2">
    <source>
        <dbReference type="PROSITE" id="PS50837"/>
    </source>
</evidence>
<keyword evidence="4" id="KW-1185">Reference proteome</keyword>
<dbReference type="EMBL" id="GG698920">
    <property type="protein sequence ID" value="EEU37940.1"/>
    <property type="molecule type" value="Genomic_DNA"/>
</dbReference>
<evidence type="ECO:0000313" key="4">
    <source>
        <dbReference type="Proteomes" id="UP000005206"/>
    </source>
</evidence>
<reference evidence="3 4" key="1">
    <citation type="journal article" date="2009" name="PLoS Genet.">
        <title>The genome of Nectria haematococca: contribution of supernumerary chromosomes to gene expansion.</title>
        <authorList>
            <person name="Coleman J.J."/>
            <person name="Rounsley S.D."/>
            <person name="Rodriguez-Carres M."/>
            <person name="Kuo A."/>
            <person name="Wasmann C.C."/>
            <person name="Grimwood J."/>
            <person name="Schmutz J."/>
            <person name="Taga M."/>
            <person name="White G.J."/>
            <person name="Zhou S."/>
            <person name="Schwartz D.C."/>
            <person name="Freitag M."/>
            <person name="Ma L.J."/>
            <person name="Danchin E.G."/>
            <person name="Henrissat B."/>
            <person name="Coutinho P.M."/>
            <person name="Nelson D.R."/>
            <person name="Straney D."/>
            <person name="Napoli C.A."/>
            <person name="Barker B.M."/>
            <person name="Gribskov M."/>
            <person name="Rep M."/>
            <person name="Kroken S."/>
            <person name="Molnar I."/>
            <person name="Rensing C."/>
            <person name="Kennell J.C."/>
            <person name="Zamora J."/>
            <person name="Farman M.L."/>
            <person name="Selker E.U."/>
            <person name="Salamov A."/>
            <person name="Shapiro H."/>
            <person name="Pangilinan J."/>
            <person name="Lindquist E."/>
            <person name="Lamers C."/>
            <person name="Grigoriev I.V."/>
            <person name="Geiser D.M."/>
            <person name="Covert S.F."/>
            <person name="Temporini E."/>
            <person name="Vanetten H.D."/>
        </authorList>
    </citation>
    <scope>NUCLEOTIDE SEQUENCE [LARGE SCALE GENOMIC DNA]</scope>
    <source>
        <strain evidence="4">ATCC MYA-4622 / CBS 123669 / FGSC 9596 / NRRL 45880 / 77-13-4</strain>
    </source>
</reference>
<evidence type="ECO:0000313" key="3">
    <source>
        <dbReference type="EMBL" id="EEU37940.1"/>
    </source>
</evidence>
<dbReference type="PANTHER" id="PTHR10039:SF16">
    <property type="entry name" value="GPI INOSITOL-DEACYLASE"/>
    <property type="match status" value="1"/>
</dbReference>
<dbReference type="Pfam" id="PF24883">
    <property type="entry name" value="NPHP3_N"/>
    <property type="match status" value="1"/>
</dbReference>
<dbReference type="InterPro" id="IPR056884">
    <property type="entry name" value="NPHP3-like_N"/>
</dbReference>
<dbReference type="SUPFAM" id="SSF52540">
    <property type="entry name" value="P-loop containing nucleoside triphosphate hydrolases"/>
    <property type="match status" value="1"/>
</dbReference>
<proteinExistence type="predicted"/>
<accession>C7ZE14</accession>
<dbReference type="VEuPathDB" id="FungiDB:NECHADRAFT_88282"/>
<protein>
    <recommendedName>
        <fullName evidence="2">NACHT domain-containing protein</fullName>
    </recommendedName>
</protein>
<dbReference type="InterPro" id="IPR007111">
    <property type="entry name" value="NACHT_NTPase"/>
</dbReference>
<dbReference type="RefSeq" id="XP_003043653.1">
    <property type="nucleotide sequence ID" value="XM_003043607.1"/>
</dbReference>
<evidence type="ECO:0000256" key="1">
    <source>
        <dbReference type="ARBA" id="ARBA00022737"/>
    </source>
</evidence>
<dbReference type="Gene3D" id="3.40.50.300">
    <property type="entry name" value="P-loop containing nucleotide triphosphate hydrolases"/>
    <property type="match status" value="1"/>
</dbReference>
<dbReference type="GeneID" id="9669754"/>
<organism evidence="3 4">
    <name type="scientific">Fusarium vanettenii (strain ATCC MYA-4622 / CBS 123669 / FGSC 9596 / NRRL 45880 / 77-13-4)</name>
    <name type="common">Fusarium solani subsp. pisi</name>
    <dbReference type="NCBI Taxonomy" id="660122"/>
    <lineage>
        <taxon>Eukaryota</taxon>
        <taxon>Fungi</taxon>
        <taxon>Dikarya</taxon>
        <taxon>Ascomycota</taxon>
        <taxon>Pezizomycotina</taxon>
        <taxon>Sordariomycetes</taxon>
        <taxon>Hypocreomycetidae</taxon>
        <taxon>Hypocreales</taxon>
        <taxon>Nectriaceae</taxon>
        <taxon>Fusarium</taxon>
        <taxon>Fusarium solani species complex</taxon>
        <taxon>Fusarium vanettenii</taxon>
    </lineage>
</organism>
<dbReference type="AlphaFoldDB" id="C7ZE14"/>
<dbReference type="HOGENOM" id="CLU_273428_0_0_1"/>
<keyword evidence="1" id="KW-0677">Repeat</keyword>